<dbReference type="PANTHER" id="PTHR43000">
    <property type="entry name" value="DTDP-D-GLUCOSE 4,6-DEHYDRATASE-RELATED"/>
    <property type="match status" value="1"/>
</dbReference>
<proteinExistence type="predicted"/>
<dbReference type="InterPro" id="IPR016040">
    <property type="entry name" value="NAD(P)-bd_dom"/>
</dbReference>
<feature type="domain" description="NAD(P)-binding" evidence="1">
    <location>
        <begin position="20"/>
        <end position="188"/>
    </location>
</feature>
<dbReference type="InterPro" id="IPR036291">
    <property type="entry name" value="NAD(P)-bd_dom_sf"/>
</dbReference>
<protein>
    <submittedName>
        <fullName evidence="2">CDP-glucose 4,6-dehydratase</fullName>
        <ecNumber evidence="2">4.2.1.45</ecNumber>
    </submittedName>
</protein>
<dbReference type="EC" id="4.2.1.45" evidence="2"/>
<organism evidence="2 3">
    <name type="scientific">Alienimonas chondri</name>
    <dbReference type="NCBI Taxonomy" id="2681879"/>
    <lineage>
        <taxon>Bacteria</taxon>
        <taxon>Pseudomonadati</taxon>
        <taxon>Planctomycetota</taxon>
        <taxon>Planctomycetia</taxon>
        <taxon>Planctomycetales</taxon>
        <taxon>Planctomycetaceae</taxon>
        <taxon>Alienimonas</taxon>
    </lineage>
</organism>
<accession>A0ABX1VCE0</accession>
<keyword evidence="2" id="KW-0456">Lyase</keyword>
<dbReference type="SUPFAM" id="SSF51735">
    <property type="entry name" value="NAD(P)-binding Rossmann-fold domains"/>
    <property type="match status" value="1"/>
</dbReference>
<comment type="caution">
    <text evidence="2">The sequence shown here is derived from an EMBL/GenBank/DDBJ whole genome shotgun (WGS) entry which is preliminary data.</text>
</comment>
<keyword evidence="3" id="KW-1185">Reference proteome</keyword>
<evidence type="ECO:0000259" key="1">
    <source>
        <dbReference type="Pfam" id="PF16363"/>
    </source>
</evidence>
<gene>
    <name evidence="2" type="primary">rfbG</name>
    <name evidence="2" type="ORF">LzC2_10450</name>
</gene>
<evidence type="ECO:0000313" key="3">
    <source>
        <dbReference type="Proteomes" id="UP000609651"/>
    </source>
</evidence>
<name>A0ABX1VCE0_9PLAN</name>
<dbReference type="NCBIfam" id="TIGR02622">
    <property type="entry name" value="CDP_4_6_dhtase"/>
    <property type="match status" value="1"/>
</dbReference>
<dbReference type="EMBL" id="WTPX01000022">
    <property type="protein sequence ID" value="NNJ24983.1"/>
    <property type="molecule type" value="Genomic_DNA"/>
</dbReference>
<dbReference type="Proteomes" id="UP000609651">
    <property type="component" value="Unassembled WGS sequence"/>
</dbReference>
<dbReference type="Gene3D" id="3.90.25.10">
    <property type="entry name" value="UDP-galactose 4-epimerase, domain 1"/>
    <property type="match status" value="1"/>
</dbReference>
<evidence type="ECO:0000313" key="2">
    <source>
        <dbReference type="EMBL" id="NNJ24983.1"/>
    </source>
</evidence>
<dbReference type="Gene3D" id="3.40.50.720">
    <property type="entry name" value="NAD(P)-binding Rossmann-like Domain"/>
    <property type="match status" value="1"/>
</dbReference>
<reference evidence="2 3" key="1">
    <citation type="journal article" date="2020" name="Syst. Appl. Microbiol.">
        <title>Alienimonas chondri sp. nov., a novel planctomycete isolated from the biofilm of the red alga Chondrus crispus.</title>
        <authorList>
            <person name="Vitorino I."/>
            <person name="Albuquerque L."/>
            <person name="Wiegand S."/>
            <person name="Kallscheuer N."/>
            <person name="da Costa M.S."/>
            <person name="Lobo-da-Cunha A."/>
            <person name="Jogler C."/>
            <person name="Lage O.M."/>
        </authorList>
    </citation>
    <scope>NUCLEOTIDE SEQUENCE [LARGE SCALE GENOMIC DNA]</scope>
    <source>
        <strain evidence="2 3">LzC2</strain>
    </source>
</reference>
<dbReference type="InterPro" id="IPR013445">
    <property type="entry name" value="CDP_4_6_deHydtase"/>
</dbReference>
<dbReference type="RefSeq" id="WP_171184508.1">
    <property type="nucleotide sequence ID" value="NZ_WTPX01000022.1"/>
</dbReference>
<sequence>MSDPSPPAPFGGVFAGRRVFVTGHTGFKGSWLCLWLKRLGAEATGYAFDPPTDPSHFAAAGISDTLARDLRGDVRDRAALAAAIDECDPDLILHLAAQSVVRTGYEEPFETFETNVMGTAAVLEAVRTRSATSGGAPVSVVCVTSDKCYENVEQVWGYRETDPMGDHDPYGGSKGAAELAIRAYRHSFFPTERLGEHGVRLASVRAGNVIGGGDWTRDALIVDAVAALRRGESVGLRSPGAYRPWQHVLQALDGYLTSAAALLTADANDAERLSAVCSGFNIGPLPGRALNVREVVETLAAEWGAGGWEDVSDGNHPREAGLLHLSIDRAMWVLGWKPVWDVDEALRQTARWYRDCFSLEDAAGGDAGPAAVRALSERQIAGYEAALENRPAAR</sequence>
<dbReference type="Pfam" id="PF16363">
    <property type="entry name" value="GDP_Man_Dehyd"/>
    <property type="match status" value="1"/>
</dbReference>
<dbReference type="GO" id="GO:0047733">
    <property type="term" value="F:CDP-glucose 4,6-dehydratase activity"/>
    <property type="evidence" value="ECO:0007669"/>
    <property type="project" value="UniProtKB-EC"/>
</dbReference>